<dbReference type="EMBL" id="FNOF01000012">
    <property type="protein sequence ID" value="SDX03163.1"/>
    <property type="molecule type" value="Genomic_DNA"/>
</dbReference>
<evidence type="ECO:0000313" key="1">
    <source>
        <dbReference type="EMBL" id="SDX03163.1"/>
    </source>
</evidence>
<sequence>MDCTNCGTRMSYNDQTTKLTEFVCPSCHETVIDWKAEARNARVH</sequence>
<name>A0A1H2YD87_HALVA</name>
<dbReference type="GeneID" id="301690640"/>
<accession>A0A1H2YD87</accession>
<evidence type="ECO:0008006" key="3">
    <source>
        <dbReference type="Google" id="ProtNLM"/>
    </source>
</evidence>
<gene>
    <name evidence="1" type="ORF">SAMN05443574_11265</name>
</gene>
<organism evidence="1 2">
    <name type="scientific">Haloarcula vallismortis</name>
    <name type="common">Halobacterium vallismortis</name>
    <dbReference type="NCBI Taxonomy" id="28442"/>
    <lineage>
        <taxon>Archaea</taxon>
        <taxon>Methanobacteriati</taxon>
        <taxon>Methanobacteriota</taxon>
        <taxon>Stenosarchaea group</taxon>
        <taxon>Halobacteria</taxon>
        <taxon>Halobacteriales</taxon>
        <taxon>Haloarculaceae</taxon>
        <taxon>Haloarcula</taxon>
    </lineage>
</organism>
<protein>
    <recommendedName>
        <fullName evidence="3">Small CPxCG-related zinc finger protein</fullName>
    </recommendedName>
</protein>
<dbReference type="Proteomes" id="UP000182573">
    <property type="component" value="Unassembled WGS sequence"/>
</dbReference>
<proteinExistence type="predicted"/>
<dbReference type="AlphaFoldDB" id="A0A1H2YD87"/>
<dbReference type="RefSeq" id="WP_023843340.1">
    <property type="nucleotide sequence ID" value="NZ_FNOF01000012.1"/>
</dbReference>
<evidence type="ECO:0000313" key="2">
    <source>
        <dbReference type="Proteomes" id="UP000182573"/>
    </source>
</evidence>
<reference evidence="1 2" key="1">
    <citation type="submission" date="2016-10" db="EMBL/GenBank/DDBJ databases">
        <authorList>
            <person name="de Groot N.N."/>
        </authorList>
    </citation>
    <scope>NUCLEOTIDE SEQUENCE [LARGE SCALE GENOMIC DNA]</scope>
    <source>
        <strain evidence="1 2">DSM 3756</strain>
    </source>
</reference>
<dbReference type="STRING" id="28442.SAMN05443574_11265"/>